<reference evidence="3" key="1">
    <citation type="submission" date="2018-08" db="EMBL/GenBank/DDBJ databases">
        <authorList>
            <person name="Liu Z.-W."/>
            <person name="Du Z.-J."/>
        </authorList>
    </citation>
    <scope>NUCLEOTIDE SEQUENCE [LARGE SCALE GENOMIC DNA]</scope>
    <source>
        <strain evidence="3">H4X</strain>
    </source>
</reference>
<feature type="region of interest" description="Disordered" evidence="1">
    <location>
        <begin position="256"/>
        <end position="278"/>
    </location>
</feature>
<evidence type="ECO:0000313" key="3">
    <source>
        <dbReference type="Proteomes" id="UP000256708"/>
    </source>
</evidence>
<dbReference type="PROSITE" id="PS51257">
    <property type="entry name" value="PROKAR_LIPOPROTEIN"/>
    <property type="match status" value="1"/>
</dbReference>
<keyword evidence="3" id="KW-1185">Reference proteome</keyword>
<dbReference type="AlphaFoldDB" id="A0A3D8L1X7"/>
<dbReference type="EMBL" id="QRGR01000043">
    <property type="protein sequence ID" value="RDV11356.1"/>
    <property type="molecule type" value="Genomic_DNA"/>
</dbReference>
<evidence type="ECO:0000313" key="2">
    <source>
        <dbReference type="EMBL" id="RDV11356.1"/>
    </source>
</evidence>
<protein>
    <submittedName>
        <fullName evidence="2">Uncharacterized protein</fullName>
    </submittedName>
</protein>
<organism evidence="2 3">
    <name type="scientific">Pontibacter diazotrophicus</name>
    <dbReference type="NCBI Taxonomy" id="1400979"/>
    <lineage>
        <taxon>Bacteria</taxon>
        <taxon>Pseudomonadati</taxon>
        <taxon>Bacteroidota</taxon>
        <taxon>Cytophagia</taxon>
        <taxon>Cytophagales</taxon>
        <taxon>Hymenobacteraceae</taxon>
        <taxon>Pontibacter</taxon>
    </lineage>
</organism>
<comment type="caution">
    <text evidence="2">The sequence shown here is derived from an EMBL/GenBank/DDBJ whole genome shotgun (WGS) entry which is preliminary data.</text>
</comment>
<dbReference type="Proteomes" id="UP000256708">
    <property type="component" value="Unassembled WGS sequence"/>
</dbReference>
<name>A0A3D8L1X7_9BACT</name>
<feature type="compositionally biased region" description="Low complexity" evidence="1">
    <location>
        <begin position="265"/>
        <end position="278"/>
    </location>
</feature>
<proteinExistence type="predicted"/>
<evidence type="ECO:0000256" key="1">
    <source>
        <dbReference type="SAM" id="MobiDB-lite"/>
    </source>
</evidence>
<dbReference type="RefSeq" id="WP_115568319.1">
    <property type="nucleotide sequence ID" value="NZ_QRGR01000043.1"/>
</dbReference>
<accession>A0A3D8L1X7</accession>
<sequence>MKNIQLLAIALGMCALVSCDKESDATMESSTVSGAAVKGYVGSARVDIYEYSANGERGTLVASTATDAKGSFSVETSYRGPAEIVVTQGSYSDEATGTAVSLENRELRAVITLDKNDRTAAVTALTTIAAQHVDAHAAAGIETAIANANQEVAAAFGLTGIDIASDIPADLSQAATGKAMAQVKYGAVQAGLSQAIKESNISAEQLLTLVQDMSEDFSDGVFDGRSGGAALEYSQALTPEQAMTGLNTAIENFMNSSRNRSGHTAGSVGVSVPAPGGR</sequence>
<gene>
    <name evidence="2" type="ORF">DXT99_24980</name>
</gene>